<comment type="caution">
    <text evidence="7">The sequence shown here is derived from an EMBL/GenBank/DDBJ whole genome shotgun (WGS) entry which is preliminary data.</text>
</comment>
<dbReference type="InterPro" id="IPR036271">
    <property type="entry name" value="Tet_transcr_reg_TetR-rel_C_sf"/>
</dbReference>
<dbReference type="Pfam" id="PF00440">
    <property type="entry name" value="TetR_N"/>
    <property type="match status" value="1"/>
</dbReference>
<evidence type="ECO:0000256" key="5">
    <source>
        <dbReference type="PROSITE-ProRule" id="PRU00335"/>
    </source>
</evidence>
<dbReference type="PRINTS" id="PR00400">
    <property type="entry name" value="TETREPRESSOR"/>
</dbReference>
<dbReference type="Pfam" id="PF02909">
    <property type="entry name" value="TetR_C_1"/>
    <property type="match status" value="1"/>
</dbReference>
<gene>
    <name evidence="7" type="ORF">BED47_01975</name>
</gene>
<name>A0ABX2ZWA5_9BACI</name>
<dbReference type="InterPro" id="IPR001647">
    <property type="entry name" value="HTH_TetR"/>
</dbReference>
<evidence type="ECO:0000256" key="4">
    <source>
        <dbReference type="ARBA" id="ARBA00023163"/>
    </source>
</evidence>
<dbReference type="EMBL" id="MDKC01000001">
    <property type="protein sequence ID" value="ODG93962.1"/>
    <property type="molecule type" value="Genomic_DNA"/>
</dbReference>
<dbReference type="RefSeq" id="WP_069032139.1">
    <property type="nucleotide sequence ID" value="NZ_MDKC01000001.1"/>
</dbReference>
<dbReference type="Proteomes" id="UP000094580">
    <property type="component" value="Unassembled WGS sequence"/>
</dbReference>
<dbReference type="InterPro" id="IPR003012">
    <property type="entry name" value="Tet_transcr_reg_TetR"/>
</dbReference>
<keyword evidence="4" id="KW-0804">Transcription</keyword>
<sequence>MAITKEAIVKASLDILNRDGISNLSMRTLAKELEIKAASLYWHIKDKQALYDLIAEHLNNEIVLPEELDDAKEALTALAFEVRRVLLKTRDAVEVFAQSMPTTPSRLKAVKFTLENLTKYGVSDKNCLIAGNLFNNYVLSFIADEHRAKQFTYTPEEVTAFTSFFGEQYQYSFDFEEQFLYGLRVIFAGLHTE</sequence>
<keyword evidence="3 5" id="KW-0238">DNA-binding</keyword>
<proteinExistence type="predicted"/>
<keyword evidence="2" id="KW-0805">Transcription regulation</keyword>
<dbReference type="Gene3D" id="1.10.357.10">
    <property type="entry name" value="Tetracycline Repressor, domain 2"/>
    <property type="match status" value="1"/>
</dbReference>
<dbReference type="SUPFAM" id="SSF46689">
    <property type="entry name" value="Homeodomain-like"/>
    <property type="match status" value="1"/>
</dbReference>
<dbReference type="InterPro" id="IPR009057">
    <property type="entry name" value="Homeodomain-like_sf"/>
</dbReference>
<accession>A0ABX2ZWA5</accession>
<keyword evidence="8" id="KW-1185">Reference proteome</keyword>
<reference evidence="7 8" key="1">
    <citation type="submission" date="2016-07" db="EMBL/GenBank/DDBJ databases">
        <authorList>
            <person name="Townsley L."/>
            <person name="Shank E.A."/>
        </authorList>
    </citation>
    <scope>NUCLEOTIDE SEQUENCE [LARGE SCALE GENOMIC DNA]</scope>
    <source>
        <strain evidence="7 8">CH01</strain>
    </source>
</reference>
<evidence type="ECO:0000256" key="3">
    <source>
        <dbReference type="ARBA" id="ARBA00023125"/>
    </source>
</evidence>
<feature type="domain" description="HTH tetR-type" evidence="6">
    <location>
        <begin position="2"/>
        <end position="62"/>
    </location>
</feature>
<keyword evidence="1" id="KW-0678">Repressor</keyword>
<dbReference type="SUPFAM" id="SSF48498">
    <property type="entry name" value="Tetracyclin repressor-like, C-terminal domain"/>
    <property type="match status" value="1"/>
</dbReference>
<evidence type="ECO:0000256" key="1">
    <source>
        <dbReference type="ARBA" id="ARBA00022491"/>
    </source>
</evidence>
<evidence type="ECO:0000313" key="7">
    <source>
        <dbReference type="EMBL" id="ODG93962.1"/>
    </source>
</evidence>
<evidence type="ECO:0000256" key="2">
    <source>
        <dbReference type="ARBA" id="ARBA00023015"/>
    </source>
</evidence>
<protein>
    <recommendedName>
        <fullName evidence="6">HTH tetR-type domain-containing protein</fullName>
    </recommendedName>
</protein>
<dbReference type="Gene3D" id="1.10.10.60">
    <property type="entry name" value="Homeodomain-like"/>
    <property type="match status" value="1"/>
</dbReference>
<dbReference type="PROSITE" id="PS50977">
    <property type="entry name" value="HTH_TETR_2"/>
    <property type="match status" value="1"/>
</dbReference>
<evidence type="ECO:0000259" key="6">
    <source>
        <dbReference type="PROSITE" id="PS50977"/>
    </source>
</evidence>
<feature type="DNA-binding region" description="H-T-H motif" evidence="5">
    <location>
        <begin position="25"/>
        <end position="44"/>
    </location>
</feature>
<evidence type="ECO:0000313" key="8">
    <source>
        <dbReference type="Proteomes" id="UP000094580"/>
    </source>
</evidence>
<dbReference type="InterPro" id="IPR004111">
    <property type="entry name" value="Repressor_TetR_C"/>
</dbReference>
<organism evidence="7 8">
    <name type="scientific">Gottfriedia luciferensis</name>
    <dbReference type="NCBI Taxonomy" id="178774"/>
    <lineage>
        <taxon>Bacteria</taxon>
        <taxon>Bacillati</taxon>
        <taxon>Bacillota</taxon>
        <taxon>Bacilli</taxon>
        <taxon>Bacillales</taxon>
        <taxon>Bacillaceae</taxon>
        <taxon>Gottfriedia</taxon>
    </lineage>
</organism>